<organism evidence="2 3">
    <name type="scientific">Caenorhabditis nigoni</name>
    <dbReference type="NCBI Taxonomy" id="1611254"/>
    <lineage>
        <taxon>Eukaryota</taxon>
        <taxon>Metazoa</taxon>
        <taxon>Ecdysozoa</taxon>
        <taxon>Nematoda</taxon>
        <taxon>Chromadorea</taxon>
        <taxon>Rhabditida</taxon>
        <taxon>Rhabditina</taxon>
        <taxon>Rhabditomorpha</taxon>
        <taxon>Rhabditoidea</taxon>
        <taxon>Rhabditidae</taxon>
        <taxon>Peloderinae</taxon>
        <taxon>Caenorhabditis</taxon>
    </lineage>
</organism>
<reference evidence="3" key="1">
    <citation type="submission" date="2017-10" db="EMBL/GenBank/DDBJ databases">
        <title>Rapid genome shrinkage in a self-fertile nematode reveals novel sperm competition proteins.</title>
        <authorList>
            <person name="Yin D."/>
            <person name="Schwarz E.M."/>
            <person name="Thomas C.G."/>
            <person name="Felde R.L."/>
            <person name="Korf I.F."/>
            <person name="Cutter A.D."/>
            <person name="Schartner C.M."/>
            <person name="Ralston E.J."/>
            <person name="Meyer B.J."/>
            <person name="Haag E.S."/>
        </authorList>
    </citation>
    <scope>NUCLEOTIDE SEQUENCE [LARGE SCALE GENOMIC DNA]</scope>
    <source>
        <strain evidence="3">JU1422</strain>
    </source>
</reference>
<dbReference type="Proteomes" id="UP000230233">
    <property type="component" value="Chromosome V"/>
</dbReference>
<dbReference type="AlphaFoldDB" id="A0A2G5T4K8"/>
<proteinExistence type="predicted"/>
<feature type="signal peptide" evidence="1">
    <location>
        <begin position="1"/>
        <end position="28"/>
    </location>
</feature>
<keyword evidence="1" id="KW-0732">Signal</keyword>
<sequence>MGSFADLMMPLTTRCFVLLCQFFGDTCCVINTGRSLLLCCVQDNIRFPDSLFLYDGCIWITVDCILEGTKSRSCGRRGACDRVPKSQLP</sequence>
<dbReference type="EMBL" id="PDUG01000005">
    <property type="protein sequence ID" value="PIC22355.1"/>
    <property type="molecule type" value="Genomic_DNA"/>
</dbReference>
<evidence type="ECO:0000313" key="3">
    <source>
        <dbReference type="Proteomes" id="UP000230233"/>
    </source>
</evidence>
<protein>
    <recommendedName>
        <fullName evidence="4">Secreted protein</fullName>
    </recommendedName>
</protein>
<comment type="caution">
    <text evidence="2">The sequence shown here is derived from an EMBL/GenBank/DDBJ whole genome shotgun (WGS) entry which is preliminary data.</text>
</comment>
<accession>A0A2G5T4K8</accession>
<keyword evidence="3" id="KW-1185">Reference proteome</keyword>
<evidence type="ECO:0000313" key="2">
    <source>
        <dbReference type="EMBL" id="PIC22355.1"/>
    </source>
</evidence>
<evidence type="ECO:0008006" key="4">
    <source>
        <dbReference type="Google" id="ProtNLM"/>
    </source>
</evidence>
<evidence type="ECO:0000256" key="1">
    <source>
        <dbReference type="SAM" id="SignalP"/>
    </source>
</evidence>
<feature type="chain" id="PRO_5013774660" description="Secreted protein" evidence="1">
    <location>
        <begin position="29"/>
        <end position="89"/>
    </location>
</feature>
<name>A0A2G5T4K8_9PELO</name>
<gene>
    <name evidence="2" type="primary">Cnig_chr_V.g16444</name>
    <name evidence="2" type="ORF">B9Z55_016444</name>
</gene>